<comment type="caution">
    <text evidence="4">The sequence shown here is derived from an EMBL/GenBank/DDBJ whole genome shotgun (WGS) entry which is preliminary data.</text>
</comment>
<dbReference type="InterPro" id="IPR027417">
    <property type="entry name" value="P-loop_NTPase"/>
</dbReference>
<feature type="compositionally biased region" description="Basic residues" evidence="3">
    <location>
        <begin position="188"/>
        <end position="199"/>
    </location>
</feature>
<dbReference type="Pfam" id="PF00071">
    <property type="entry name" value="Ras"/>
    <property type="match status" value="1"/>
</dbReference>
<dbReference type="PANTHER" id="PTHR24070">
    <property type="entry name" value="RAS, DI-RAS, AND RHEB FAMILY MEMBERS OF SMALL GTPASE SUPERFAMILY"/>
    <property type="match status" value="1"/>
</dbReference>
<evidence type="ECO:0000256" key="1">
    <source>
        <dbReference type="ARBA" id="ARBA00022741"/>
    </source>
</evidence>
<dbReference type="GeneID" id="41973095"/>
<dbReference type="GO" id="GO:0007165">
    <property type="term" value="P:signal transduction"/>
    <property type="evidence" value="ECO:0007669"/>
    <property type="project" value="InterPro"/>
</dbReference>
<dbReference type="EMBL" id="SKBQ01000030">
    <property type="protein sequence ID" value="TPX13948.1"/>
    <property type="molecule type" value="Genomic_DNA"/>
</dbReference>
<organism evidence="4 5">
    <name type="scientific">Thyridium curvatum</name>
    <dbReference type="NCBI Taxonomy" id="1093900"/>
    <lineage>
        <taxon>Eukaryota</taxon>
        <taxon>Fungi</taxon>
        <taxon>Dikarya</taxon>
        <taxon>Ascomycota</taxon>
        <taxon>Pezizomycotina</taxon>
        <taxon>Sordariomycetes</taxon>
        <taxon>Sordariomycetidae</taxon>
        <taxon>Thyridiales</taxon>
        <taxon>Thyridiaceae</taxon>
        <taxon>Thyridium</taxon>
    </lineage>
</organism>
<evidence type="ECO:0000256" key="3">
    <source>
        <dbReference type="SAM" id="MobiDB-lite"/>
    </source>
</evidence>
<dbReference type="STRING" id="1093900.A0A507BAW1"/>
<accession>A0A507BAW1</accession>
<dbReference type="AlphaFoldDB" id="A0A507BAW1"/>
<feature type="compositionally biased region" description="Basic and acidic residues" evidence="3">
    <location>
        <begin position="173"/>
        <end position="182"/>
    </location>
</feature>
<dbReference type="Proteomes" id="UP000319257">
    <property type="component" value="Unassembled WGS sequence"/>
</dbReference>
<proteinExistence type="predicted"/>
<evidence type="ECO:0000313" key="5">
    <source>
        <dbReference type="Proteomes" id="UP000319257"/>
    </source>
</evidence>
<dbReference type="SMART" id="SM00175">
    <property type="entry name" value="RAB"/>
    <property type="match status" value="1"/>
</dbReference>
<dbReference type="GO" id="GO:0005525">
    <property type="term" value="F:GTP binding"/>
    <property type="evidence" value="ECO:0007669"/>
    <property type="project" value="UniProtKB-KW"/>
</dbReference>
<feature type="region of interest" description="Disordered" evidence="3">
    <location>
        <begin position="173"/>
        <end position="200"/>
    </location>
</feature>
<reference evidence="4 5" key="1">
    <citation type="submission" date="2019-06" db="EMBL/GenBank/DDBJ databases">
        <title>Draft genome sequence of the filamentous fungus Phialemoniopsis curvata isolated from diesel fuel.</title>
        <authorList>
            <person name="Varaljay V.A."/>
            <person name="Lyon W.J."/>
            <person name="Crouch A.L."/>
            <person name="Drake C.E."/>
            <person name="Hollomon J.M."/>
            <person name="Nadeau L.J."/>
            <person name="Nunn H.S."/>
            <person name="Stevenson B.S."/>
            <person name="Bojanowski C.L."/>
            <person name="Crookes-Goodson W.J."/>
        </authorList>
    </citation>
    <scope>NUCLEOTIDE SEQUENCE [LARGE SCALE GENOMIC DNA]</scope>
    <source>
        <strain evidence="4 5">D216</strain>
    </source>
</reference>
<keyword evidence="1" id="KW-0547">Nucleotide-binding</keyword>
<sequence length="206" mass="23977">MNSTAYKYMREFSIVVLGAESYDPTIEDSYRHQLQVDGRLLVLEILDTAGTEQFVAMRDLYMKTGQGFLLVFSITSQSSLAELESLRDEIIRIKDDENVPIVIVGNKADLEEQRTVPRTKVFSLSQQWGVPYYESSARTRMHLTRCSANVEEVFIDLCRQLLRRDDAHELLREHQHAHDDQHSGSQPFRRRGRKRRRDGHPRCIIL</sequence>
<keyword evidence="5" id="KW-1185">Reference proteome</keyword>
<dbReference type="OrthoDB" id="5976022at2759"/>
<dbReference type="InterPro" id="IPR005225">
    <property type="entry name" value="Small_GTP-bd"/>
</dbReference>
<dbReference type="NCBIfam" id="TIGR00231">
    <property type="entry name" value="small_GTP"/>
    <property type="match status" value="1"/>
</dbReference>
<evidence type="ECO:0000256" key="2">
    <source>
        <dbReference type="ARBA" id="ARBA00023134"/>
    </source>
</evidence>
<name>A0A507BAW1_9PEZI</name>
<dbReference type="RefSeq" id="XP_030995659.1">
    <property type="nucleotide sequence ID" value="XM_031140193.1"/>
</dbReference>
<dbReference type="GO" id="GO:0003924">
    <property type="term" value="F:GTPase activity"/>
    <property type="evidence" value="ECO:0007669"/>
    <property type="project" value="InterPro"/>
</dbReference>
<dbReference type="PROSITE" id="PS51421">
    <property type="entry name" value="RAS"/>
    <property type="match status" value="1"/>
</dbReference>
<gene>
    <name evidence="4" type="ORF">E0L32_005648</name>
</gene>
<evidence type="ECO:0000313" key="4">
    <source>
        <dbReference type="EMBL" id="TPX13948.1"/>
    </source>
</evidence>
<dbReference type="InParanoid" id="A0A507BAW1"/>
<dbReference type="GO" id="GO:0016020">
    <property type="term" value="C:membrane"/>
    <property type="evidence" value="ECO:0007669"/>
    <property type="project" value="InterPro"/>
</dbReference>
<dbReference type="InterPro" id="IPR020849">
    <property type="entry name" value="Small_GTPase_Ras-type"/>
</dbReference>
<dbReference type="SUPFAM" id="SSF52540">
    <property type="entry name" value="P-loop containing nucleoside triphosphate hydrolases"/>
    <property type="match status" value="1"/>
</dbReference>
<dbReference type="InterPro" id="IPR001806">
    <property type="entry name" value="Small_GTPase"/>
</dbReference>
<dbReference type="PRINTS" id="PR00449">
    <property type="entry name" value="RASTRNSFRMNG"/>
</dbReference>
<dbReference type="SMART" id="SM00174">
    <property type="entry name" value="RHO"/>
    <property type="match status" value="1"/>
</dbReference>
<dbReference type="Gene3D" id="3.40.50.300">
    <property type="entry name" value="P-loop containing nucleotide triphosphate hydrolases"/>
    <property type="match status" value="1"/>
</dbReference>
<keyword evidence="2" id="KW-0342">GTP-binding</keyword>
<dbReference type="SMART" id="SM00173">
    <property type="entry name" value="RAS"/>
    <property type="match status" value="1"/>
</dbReference>
<protein>
    <submittedName>
        <fullName evidence="4">Uncharacterized protein</fullName>
    </submittedName>
</protein>
<dbReference type="PROSITE" id="PS51419">
    <property type="entry name" value="RAB"/>
    <property type="match status" value="1"/>
</dbReference>